<evidence type="ECO:0000313" key="1">
    <source>
        <dbReference type="EMBL" id="DAF95085.1"/>
    </source>
</evidence>
<organism evidence="1">
    <name type="scientific">Siphoviridae sp. ctjdk2</name>
    <dbReference type="NCBI Taxonomy" id="2825635"/>
    <lineage>
        <taxon>Viruses</taxon>
        <taxon>Duplodnaviria</taxon>
        <taxon>Heunggongvirae</taxon>
        <taxon>Uroviricota</taxon>
        <taxon>Caudoviricetes</taxon>
    </lineage>
</organism>
<dbReference type="EMBL" id="BK016103">
    <property type="protein sequence ID" value="DAF95085.1"/>
    <property type="molecule type" value="Genomic_DNA"/>
</dbReference>
<name>A0A8S5UKR4_9CAUD</name>
<accession>A0A8S5UKR4</accession>
<protein>
    <submittedName>
        <fullName evidence="1">YabP family protein</fullName>
    </submittedName>
</protein>
<proteinExistence type="predicted"/>
<dbReference type="InterPro" id="IPR022476">
    <property type="entry name" value="Spore_YabP/YqfC"/>
</dbReference>
<dbReference type="Pfam" id="PF07873">
    <property type="entry name" value="YabP"/>
    <property type="match status" value="1"/>
</dbReference>
<reference evidence="1" key="1">
    <citation type="journal article" date="2021" name="Proc. Natl. Acad. Sci. U.S.A.">
        <title>A Catalog of Tens of Thousands of Viruses from Human Metagenomes Reveals Hidden Associations with Chronic Diseases.</title>
        <authorList>
            <person name="Tisza M.J."/>
            <person name="Buck C.B."/>
        </authorList>
    </citation>
    <scope>NUCLEOTIDE SEQUENCE</scope>
    <source>
        <strain evidence="1">Ctjdk2</strain>
    </source>
</reference>
<sequence>MERNERPQRMLARMAELFDLPADIVAGLCHVEMLGDRQLFLEGHSGILSYGTEQIDVGAGSLILRVRGQNLTLRSMTDSEVRIFGKIDAVEYVR</sequence>